<evidence type="ECO:0000313" key="3">
    <source>
        <dbReference type="Proteomes" id="UP001595615"/>
    </source>
</evidence>
<keyword evidence="1" id="KW-1133">Transmembrane helix</keyword>
<keyword evidence="1" id="KW-0812">Transmembrane</keyword>
<feature type="transmembrane region" description="Helical" evidence="1">
    <location>
        <begin position="6"/>
        <end position="26"/>
    </location>
</feature>
<evidence type="ECO:0008006" key="4">
    <source>
        <dbReference type="Google" id="ProtNLM"/>
    </source>
</evidence>
<name>A0ABV7X8R9_9SPHN</name>
<organism evidence="2 3">
    <name type="scientific">Sphingoaurantiacus capsulatus</name>
    <dbReference type="NCBI Taxonomy" id="1771310"/>
    <lineage>
        <taxon>Bacteria</taxon>
        <taxon>Pseudomonadati</taxon>
        <taxon>Pseudomonadota</taxon>
        <taxon>Alphaproteobacteria</taxon>
        <taxon>Sphingomonadales</taxon>
        <taxon>Sphingosinicellaceae</taxon>
        <taxon>Sphingoaurantiacus</taxon>
    </lineage>
</organism>
<keyword evidence="1" id="KW-0472">Membrane</keyword>
<dbReference type="RefSeq" id="WP_380856906.1">
    <property type="nucleotide sequence ID" value="NZ_JBHRXV010000003.1"/>
</dbReference>
<dbReference type="EMBL" id="JBHRXV010000003">
    <property type="protein sequence ID" value="MFC3711613.1"/>
    <property type="molecule type" value="Genomic_DNA"/>
</dbReference>
<proteinExistence type="predicted"/>
<dbReference type="Proteomes" id="UP001595615">
    <property type="component" value="Unassembled WGS sequence"/>
</dbReference>
<accession>A0ABV7X8R9</accession>
<reference evidence="3" key="1">
    <citation type="journal article" date="2019" name="Int. J. Syst. Evol. Microbiol.">
        <title>The Global Catalogue of Microorganisms (GCM) 10K type strain sequencing project: providing services to taxonomists for standard genome sequencing and annotation.</title>
        <authorList>
            <consortium name="The Broad Institute Genomics Platform"/>
            <consortium name="The Broad Institute Genome Sequencing Center for Infectious Disease"/>
            <person name="Wu L."/>
            <person name="Ma J."/>
        </authorList>
    </citation>
    <scope>NUCLEOTIDE SEQUENCE [LARGE SCALE GENOMIC DNA]</scope>
    <source>
        <strain evidence="3">KCTC 42644</strain>
    </source>
</reference>
<keyword evidence="3" id="KW-1185">Reference proteome</keyword>
<evidence type="ECO:0000313" key="2">
    <source>
        <dbReference type="EMBL" id="MFC3711613.1"/>
    </source>
</evidence>
<evidence type="ECO:0000256" key="1">
    <source>
        <dbReference type="SAM" id="Phobius"/>
    </source>
</evidence>
<sequence>MNLSLAPDQVAIIIWALVGLLVGLLLSRMGPSRRRLALSQADVARLKAEIDARDARITQLERDVAASRDQVRPLSDEVDRLRRESAKRSAAPAAVVAPPIGSGVASEVIAPTAAPSGAPDNLTLMKGVGDRFAAKLNEIGVFHYRQIAEWSPADVAAADARLDKFSGRIERDQLVEQAKLLAEGRTTEYEARFGKIGGDAPLS</sequence>
<gene>
    <name evidence="2" type="ORF">ACFOMD_03460</name>
</gene>
<comment type="caution">
    <text evidence="2">The sequence shown here is derived from an EMBL/GenBank/DDBJ whole genome shotgun (WGS) entry which is preliminary data.</text>
</comment>
<protein>
    <recommendedName>
        <fullName evidence="4">Flap endonuclease-1-like 5' DNA nuclease</fullName>
    </recommendedName>
</protein>